<evidence type="ECO:0000313" key="5">
    <source>
        <dbReference type="EMBL" id="KAF7987286.1"/>
    </source>
</evidence>
<sequence>MCCKNHHELTNYDLKKLTNELELKAVKLSLYSDYYRKEMLKLINSVKYNTNNNKIYDKLNIFINKLPTSVDVGVQTMNDHLVDDEKLIINNETKPNVKIESSFKDKLDDDDDKNIKNLSNNSNDCLEIKSEPHDDDDPSVDDNQTVKNEIINSQKTNDNIMEIFGDLNDTGKSFVEEENSKDSLMQNMEDMFCESEDSNDLLSLIDKNSTVKNIKNDILKYSIEASSSLIDTSSKTPTTIPIKSLINNEQINKRKLTIDSYKKIKKRALQGDVKEDKQSKKKKGIWLVERINQITKLRDKMMNISIKNYRKHGRLKEKFIVLFGYDDDADEMMPESPIHIEEHLTSCKERIAPWVVRYLMPYYTKKIIDNKLLFKLVAKHIANVLILQNTFPEEETVNEYINKYFQNKTFIKTENDIYI</sequence>
<evidence type="ECO:0000259" key="4">
    <source>
        <dbReference type="Pfam" id="PF08236"/>
    </source>
</evidence>
<dbReference type="EMBL" id="JACMRX010000006">
    <property type="protein sequence ID" value="KAF7987286.1"/>
    <property type="molecule type" value="Genomic_DNA"/>
</dbReference>
<dbReference type="OrthoDB" id="6594281at2759"/>
<reference evidence="5 6" key="1">
    <citation type="submission" date="2020-08" db="EMBL/GenBank/DDBJ databases">
        <title>Aphidius gifuensis genome sequencing and assembly.</title>
        <authorList>
            <person name="Du Z."/>
        </authorList>
    </citation>
    <scope>NUCLEOTIDE SEQUENCE [LARGE SCALE GENOMIC DNA]</scope>
    <source>
        <strain evidence="5">YNYX2018</strain>
        <tissue evidence="5">Adults</tissue>
    </source>
</reference>
<dbReference type="AlphaFoldDB" id="A0A834XM77"/>
<dbReference type="Pfam" id="PF08236">
    <property type="entry name" value="SRI"/>
    <property type="match status" value="1"/>
</dbReference>
<evidence type="ECO:0000256" key="2">
    <source>
        <dbReference type="ARBA" id="ARBA00023242"/>
    </source>
</evidence>
<keyword evidence="2" id="KW-0539">Nucleus</keyword>
<feature type="domain" description="Set2 Rpb1 interacting" evidence="4">
    <location>
        <begin position="350"/>
        <end position="408"/>
    </location>
</feature>
<dbReference type="InterPro" id="IPR013257">
    <property type="entry name" value="SRI"/>
</dbReference>
<dbReference type="GO" id="GO:0005694">
    <property type="term" value="C:chromosome"/>
    <property type="evidence" value="ECO:0007669"/>
    <property type="project" value="InterPro"/>
</dbReference>
<organism evidence="5 6">
    <name type="scientific">Aphidius gifuensis</name>
    <name type="common">Parasitoid wasp</name>
    <dbReference type="NCBI Taxonomy" id="684658"/>
    <lineage>
        <taxon>Eukaryota</taxon>
        <taxon>Metazoa</taxon>
        <taxon>Ecdysozoa</taxon>
        <taxon>Arthropoda</taxon>
        <taxon>Hexapoda</taxon>
        <taxon>Insecta</taxon>
        <taxon>Pterygota</taxon>
        <taxon>Neoptera</taxon>
        <taxon>Endopterygota</taxon>
        <taxon>Hymenoptera</taxon>
        <taxon>Apocrita</taxon>
        <taxon>Ichneumonoidea</taxon>
        <taxon>Braconidae</taxon>
        <taxon>Aphidiinae</taxon>
        <taxon>Aphidius</taxon>
    </lineage>
</organism>
<accession>A0A834XM77</accession>
<dbReference type="Proteomes" id="UP000639338">
    <property type="component" value="Unassembled WGS sequence"/>
</dbReference>
<proteinExistence type="predicted"/>
<gene>
    <name evidence="5" type="ORF">HCN44_003048</name>
</gene>
<evidence type="ECO:0000256" key="1">
    <source>
        <dbReference type="ARBA" id="ARBA00004123"/>
    </source>
</evidence>
<comment type="subcellular location">
    <subcellularLocation>
        <location evidence="1">Nucleus</location>
    </subcellularLocation>
</comment>
<evidence type="ECO:0000313" key="6">
    <source>
        <dbReference type="Proteomes" id="UP000639338"/>
    </source>
</evidence>
<comment type="caution">
    <text evidence="5">The sequence shown here is derived from an EMBL/GenBank/DDBJ whole genome shotgun (WGS) entry which is preliminary data.</text>
</comment>
<name>A0A834XM77_APHGI</name>
<protein>
    <recommendedName>
        <fullName evidence="4">Set2 Rpb1 interacting domain-containing protein</fullName>
    </recommendedName>
</protein>
<dbReference type="GO" id="GO:0006355">
    <property type="term" value="P:regulation of DNA-templated transcription"/>
    <property type="evidence" value="ECO:0007669"/>
    <property type="project" value="InterPro"/>
</dbReference>
<feature type="region of interest" description="Disordered" evidence="3">
    <location>
        <begin position="110"/>
        <end position="143"/>
    </location>
</feature>
<keyword evidence="6" id="KW-1185">Reference proteome</keyword>
<evidence type="ECO:0000256" key="3">
    <source>
        <dbReference type="SAM" id="MobiDB-lite"/>
    </source>
</evidence>